<comment type="caution">
    <text evidence="1">The sequence shown here is derived from an EMBL/GenBank/DDBJ whole genome shotgun (WGS) entry which is preliminary data.</text>
</comment>
<dbReference type="Proteomes" id="UP001558534">
    <property type="component" value="Unassembled WGS sequence"/>
</dbReference>
<dbReference type="EMBL" id="JBFRHK010000007">
    <property type="protein sequence ID" value="MEX3746018.1"/>
    <property type="molecule type" value="Genomic_DNA"/>
</dbReference>
<dbReference type="InterPro" id="IPR015068">
    <property type="entry name" value="DUF1877"/>
</dbReference>
<dbReference type="Pfam" id="PF08974">
    <property type="entry name" value="DUF1877"/>
    <property type="match status" value="1"/>
</dbReference>
<dbReference type="InterPro" id="IPR035944">
    <property type="entry name" value="YfbM-like_sf"/>
</dbReference>
<dbReference type="Gene3D" id="3.40.1760.10">
    <property type="entry name" value="YfbM-like super family"/>
    <property type="match status" value="1"/>
</dbReference>
<sequence length="165" mass="18753">MGIMACYLSLNDALADEIAQLDNSHIVEKIEELMEKLHCPVYEMDKLWDGLHCLLTGISASQPIEAHPLSEAIVGVHVLDTEEFVSVIGSEELPRILEALHSMERTVLQQQFKPADFRAKQIYPDIWADDEAEELFAELIAELDQLIDFYEQSLTRGHDILISIY</sequence>
<dbReference type="EMBL" id="JBFRHK010000006">
    <property type="protein sequence ID" value="MEX3745718.1"/>
    <property type="molecule type" value="Genomic_DNA"/>
</dbReference>
<evidence type="ECO:0000313" key="2">
    <source>
        <dbReference type="EMBL" id="MEX3746018.1"/>
    </source>
</evidence>
<dbReference type="SUPFAM" id="SSF111069">
    <property type="entry name" value="Hypothetical protein yfbM"/>
    <property type="match status" value="1"/>
</dbReference>
<protein>
    <submittedName>
        <fullName evidence="1">YfbM family protein</fullName>
    </submittedName>
</protein>
<organism evidence="1 3">
    <name type="scientific">Lysinibacillus xylanilyticus</name>
    <dbReference type="NCBI Taxonomy" id="582475"/>
    <lineage>
        <taxon>Bacteria</taxon>
        <taxon>Bacillati</taxon>
        <taxon>Bacillota</taxon>
        <taxon>Bacilli</taxon>
        <taxon>Bacillales</taxon>
        <taxon>Bacillaceae</taxon>
        <taxon>Lysinibacillus</taxon>
    </lineage>
</organism>
<reference evidence="1 3" key="1">
    <citation type="submission" date="2024-07" db="EMBL/GenBank/DDBJ databases">
        <title>Characterization of a bacterium isolated from hydrolysated instant sea cucumber by whole-genome sequencing and metabolomics.</title>
        <authorList>
            <person name="Luo X."/>
            <person name="Zhang Z."/>
            <person name="Zheng Z."/>
            <person name="Zhang W."/>
            <person name="Ming T."/>
            <person name="Jiao L."/>
            <person name="Su X."/>
            <person name="Kong F."/>
            <person name="Xu J."/>
        </authorList>
    </citation>
    <scope>NUCLEOTIDE SEQUENCE [LARGE SCALE GENOMIC DNA]</scope>
    <source>
        <strain evidence="1 3">XL-2024</strain>
    </source>
</reference>
<gene>
    <name evidence="1" type="ORF">AB1300_11280</name>
    <name evidence="2" type="ORF">AB1300_12825</name>
</gene>
<keyword evidence="3" id="KW-1185">Reference proteome</keyword>
<name>A0ABV3VXY6_9BACI</name>
<evidence type="ECO:0000313" key="1">
    <source>
        <dbReference type="EMBL" id="MEX3745718.1"/>
    </source>
</evidence>
<proteinExistence type="predicted"/>
<accession>A0ABV3VXY6</accession>
<evidence type="ECO:0000313" key="3">
    <source>
        <dbReference type="Proteomes" id="UP001558534"/>
    </source>
</evidence>
<dbReference type="RefSeq" id="WP_368636597.1">
    <property type="nucleotide sequence ID" value="NZ_JBFRHK010000006.1"/>
</dbReference>